<evidence type="ECO:0000256" key="3">
    <source>
        <dbReference type="ARBA" id="ARBA00022825"/>
    </source>
</evidence>
<name>A0ABV4E0C9_9CLOT</name>
<evidence type="ECO:0000259" key="5">
    <source>
        <dbReference type="Pfam" id="PF00082"/>
    </source>
</evidence>
<evidence type="ECO:0000256" key="2">
    <source>
        <dbReference type="ARBA" id="ARBA00022801"/>
    </source>
</evidence>
<dbReference type="CDD" id="cd00306">
    <property type="entry name" value="Peptidases_S8_S53"/>
    <property type="match status" value="1"/>
</dbReference>
<dbReference type="Pfam" id="PF00082">
    <property type="entry name" value="Peptidase_S8"/>
    <property type="match status" value="1"/>
</dbReference>
<dbReference type="RefSeq" id="WP_294181692.1">
    <property type="nucleotide sequence ID" value="NZ_JBGFFE010000025.1"/>
</dbReference>
<feature type="transmembrane region" description="Helical" evidence="4">
    <location>
        <begin position="7"/>
        <end position="26"/>
    </location>
</feature>
<dbReference type="Proteomes" id="UP001565220">
    <property type="component" value="Unassembled WGS sequence"/>
</dbReference>
<dbReference type="PRINTS" id="PR00723">
    <property type="entry name" value="SUBTILISIN"/>
</dbReference>
<dbReference type="EMBL" id="JBGFFE010000025">
    <property type="protein sequence ID" value="MEY8764614.1"/>
    <property type="molecule type" value="Genomic_DNA"/>
</dbReference>
<evidence type="ECO:0000256" key="4">
    <source>
        <dbReference type="SAM" id="Phobius"/>
    </source>
</evidence>
<keyword evidence="2" id="KW-0378">Hydrolase</keyword>
<keyword evidence="7" id="KW-1185">Reference proteome</keyword>
<evidence type="ECO:0000313" key="6">
    <source>
        <dbReference type="EMBL" id="MEY8764614.1"/>
    </source>
</evidence>
<reference evidence="6 7" key="1">
    <citation type="submission" date="2024-08" db="EMBL/GenBank/DDBJ databases">
        <title>Clostridium lapicellarii sp. nov., and Clostridium renhuaiense sp. nov., two species isolated from the mud in a fermentation cellar used for producing sauce-flavour Chinese liquors.</title>
        <authorList>
            <person name="Yang F."/>
            <person name="Wang H."/>
            <person name="Chen L.Q."/>
            <person name="Zhou N."/>
            <person name="Lu J.J."/>
            <person name="Pu X.X."/>
            <person name="Wan B."/>
            <person name="Wang L."/>
            <person name="Liu S.J."/>
        </authorList>
    </citation>
    <scope>NUCLEOTIDE SEQUENCE [LARGE SCALE GENOMIC DNA]</scope>
    <source>
        <strain evidence="6 7">MT-113</strain>
    </source>
</reference>
<keyword evidence="4" id="KW-0812">Transmembrane</keyword>
<accession>A0ABV4E0C9</accession>
<dbReference type="InterPro" id="IPR015500">
    <property type="entry name" value="Peptidase_S8_subtilisin-rel"/>
</dbReference>
<sequence>MKRKYKILIMVFIMFIISMIPLSMLARPNTALNKDTVGIAVKVTPANWKVRKVNNLSQLSSNFKNNKEIDLRSKDLSGADIDGKKKELLNSSFDSRTKWPQNIVSISLPEKIMSLGKNPGLGIRTLHNLGINGKNIGIAIIDQRLLVNHAEYKDNVKSYEELHCGRETSMHGAAVASIAVGKKTGIAPKSDLYYIGQDPMDIAQKSKINFNYTARAINRIIKLNKNLPQGKKIRVISISIGWNPTDVGYSEVIKAVDRAKKENIFVVSSSLKNTYGFKFNGLGRNPLSDPDVSSSYNPGLFWQKEYYGGKYDLNNTLLVPMDSRCTASPTGCKDYVFYREGGWSWSIPYIAGVYALACEIKPSITPDEFWETALRTGSAIEFGKNIKSCSSARIINPVKLIQSLKNNS</sequence>
<protein>
    <submittedName>
        <fullName evidence="6">S8 family serine peptidase</fullName>
    </submittedName>
</protein>
<keyword evidence="3" id="KW-0720">Serine protease</keyword>
<keyword evidence="4" id="KW-1133">Transmembrane helix</keyword>
<dbReference type="InterPro" id="IPR000209">
    <property type="entry name" value="Peptidase_S8/S53_dom"/>
</dbReference>
<dbReference type="SUPFAM" id="SSF52743">
    <property type="entry name" value="Subtilisin-like"/>
    <property type="match status" value="1"/>
</dbReference>
<evidence type="ECO:0000256" key="1">
    <source>
        <dbReference type="ARBA" id="ARBA00022670"/>
    </source>
</evidence>
<feature type="domain" description="Peptidase S8/S53" evidence="5">
    <location>
        <begin position="133"/>
        <end position="279"/>
    </location>
</feature>
<comment type="caution">
    <text evidence="6">The sequence shown here is derived from an EMBL/GenBank/DDBJ whole genome shotgun (WGS) entry which is preliminary data.</text>
</comment>
<evidence type="ECO:0000313" key="7">
    <source>
        <dbReference type="Proteomes" id="UP001565220"/>
    </source>
</evidence>
<keyword evidence="1" id="KW-0645">Protease</keyword>
<proteinExistence type="predicted"/>
<dbReference type="InterPro" id="IPR036852">
    <property type="entry name" value="Peptidase_S8/S53_dom_sf"/>
</dbReference>
<gene>
    <name evidence="6" type="ORF">AB8S09_13400</name>
</gene>
<keyword evidence="4" id="KW-0472">Membrane</keyword>
<dbReference type="Gene3D" id="3.40.50.200">
    <property type="entry name" value="Peptidase S8/S53 domain"/>
    <property type="match status" value="1"/>
</dbReference>
<organism evidence="6 7">
    <name type="scientific">Clostridium lapidicellarium</name>
    <dbReference type="NCBI Taxonomy" id="3240931"/>
    <lineage>
        <taxon>Bacteria</taxon>
        <taxon>Bacillati</taxon>
        <taxon>Bacillota</taxon>
        <taxon>Clostridia</taxon>
        <taxon>Eubacteriales</taxon>
        <taxon>Clostridiaceae</taxon>
        <taxon>Clostridium</taxon>
    </lineage>
</organism>